<evidence type="ECO:0000259" key="2">
    <source>
        <dbReference type="Pfam" id="PF01977"/>
    </source>
</evidence>
<keyword evidence="5" id="KW-0830">Ubiquinone</keyword>
<dbReference type="STRING" id="929713.NIASO_02935"/>
<dbReference type="NCBIfam" id="TIGR03701">
    <property type="entry name" value="mena_SCO4490"/>
    <property type="match status" value="1"/>
</dbReference>
<dbReference type="SUPFAM" id="SSF143968">
    <property type="entry name" value="UbiD C-terminal domain-like"/>
    <property type="match status" value="2"/>
</dbReference>
<keyword evidence="6" id="KW-1185">Reference proteome</keyword>
<dbReference type="Gene3D" id="3.40.1670.10">
    <property type="entry name" value="UbiD C-terminal domain-like"/>
    <property type="match status" value="2"/>
</dbReference>
<reference evidence="5 6" key="1">
    <citation type="submission" date="2013-12" db="EMBL/GenBank/DDBJ databases">
        <authorList>
            <consortium name="DOE Joint Genome Institute"/>
            <person name="Eisen J."/>
            <person name="Huntemann M."/>
            <person name="Han J."/>
            <person name="Chen A."/>
            <person name="Kyrpides N."/>
            <person name="Mavromatis K."/>
            <person name="Markowitz V."/>
            <person name="Palaniappan K."/>
            <person name="Ivanova N."/>
            <person name="Schaumberg A."/>
            <person name="Pati A."/>
            <person name="Liolios K."/>
            <person name="Nordberg H.P."/>
            <person name="Cantor M.N."/>
            <person name="Hua S.X."/>
            <person name="Woyke T."/>
        </authorList>
    </citation>
    <scope>NUCLEOTIDE SEQUENCE [LARGE SCALE GENOMIC DNA]</scope>
    <source>
        <strain evidence="6">DSM 19437</strain>
    </source>
</reference>
<dbReference type="Pfam" id="PF20695">
    <property type="entry name" value="UbiD_N"/>
    <property type="match status" value="1"/>
</dbReference>
<dbReference type="InterPro" id="IPR049381">
    <property type="entry name" value="UbiD-like_C"/>
</dbReference>
<gene>
    <name evidence="5" type="ORF">NIASO_02935</name>
</gene>
<feature type="domain" description="3-octaprenyl-4-hydroxybenzoate carboxy-lyase-like Rift-related" evidence="2">
    <location>
        <begin position="120"/>
        <end position="322"/>
    </location>
</feature>
<organism evidence="5 6">
    <name type="scientific">Niabella soli DSM 19437</name>
    <dbReference type="NCBI Taxonomy" id="929713"/>
    <lineage>
        <taxon>Bacteria</taxon>
        <taxon>Pseudomonadati</taxon>
        <taxon>Bacteroidota</taxon>
        <taxon>Chitinophagia</taxon>
        <taxon>Chitinophagales</taxon>
        <taxon>Chitinophagaceae</taxon>
        <taxon>Niabella</taxon>
    </lineage>
</organism>
<dbReference type="InterPro" id="IPR048304">
    <property type="entry name" value="UbiD_Rift_dom"/>
</dbReference>
<protein>
    <submittedName>
        <fullName evidence="5">Ubiquinone biosynthesis protein UbiD</fullName>
    </submittedName>
</protein>
<dbReference type="GO" id="GO:0008694">
    <property type="term" value="F:4-hydroxy-3-polyprenylbenzoate decarboxylase activity"/>
    <property type="evidence" value="ECO:0007669"/>
    <property type="project" value="TreeGrafter"/>
</dbReference>
<evidence type="ECO:0000313" key="5">
    <source>
        <dbReference type="EMBL" id="AHF14418.1"/>
    </source>
</evidence>
<dbReference type="GO" id="GO:0005829">
    <property type="term" value="C:cytosol"/>
    <property type="evidence" value="ECO:0007669"/>
    <property type="project" value="TreeGrafter"/>
</dbReference>
<dbReference type="Pfam" id="PF20696">
    <property type="entry name" value="UbiD_C"/>
    <property type="match status" value="2"/>
</dbReference>
<dbReference type="Pfam" id="PF01977">
    <property type="entry name" value="UbiD"/>
    <property type="match status" value="1"/>
</dbReference>
<feature type="domain" description="3-octaprenyl-4-hydroxybenzoate carboxy-lyase-like N-terminal" evidence="3">
    <location>
        <begin position="10"/>
        <end position="83"/>
    </location>
</feature>
<dbReference type="PANTHER" id="PTHR30108">
    <property type="entry name" value="3-OCTAPRENYL-4-HYDROXYBENZOATE CARBOXY-LYASE-RELATED"/>
    <property type="match status" value="1"/>
</dbReference>
<dbReference type="EMBL" id="CP007035">
    <property type="protein sequence ID" value="AHF14418.1"/>
    <property type="molecule type" value="Genomic_DNA"/>
</dbReference>
<dbReference type="AlphaFoldDB" id="W0EXX5"/>
<dbReference type="NCBIfam" id="TIGR00148">
    <property type="entry name" value="UbiD family decarboxylase"/>
    <property type="match status" value="1"/>
</dbReference>
<evidence type="ECO:0000256" key="1">
    <source>
        <dbReference type="ARBA" id="ARBA00010021"/>
    </source>
</evidence>
<dbReference type="InterPro" id="IPR049383">
    <property type="entry name" value="UbiD-like_N"/>
</dbReference>
<dbReference type="InterPro" id="IPR022390">
    <property type="entry name" value="HBDC"/>
</dbReference>
<comment type="similarity">
    <text evidence="1">Belongs to the UbiD family.</text>
</comment>
<dbReference type="OrthoDB" id="9809841at2"/>
<proteinExistence type="inferred from homology"/>
<feature type="domain" description="3-octaprenyl-4-hydroxybenzoate carboxy-lyase-like C-terminal" evidence="4">
    <location>
        <begin position="481"/>
        <end position="567"/>
    </location>
</feature>
<dbReference type="KEGG" id="nso:NIASO_02935"/>
<dbReference type="HOGENOM" id="CLU_023348_4_0_10"/>
<sequence>MAYKNQQEFIQAIEAAGELVRVKTYVDPKLEIAEITDRMSKEPGGGKAILFENTGYDFPVLMNAYGSEKRMCLALGVQQLDDVARDIEELFKLLSSPKDGIIDKLKLLPKLGAFASWMPKVKKGRGACQEVVITDAPDITKLPVITCWPQDGGPFVTLPIINTKDPNTHIRNVGMYRMQVFGPQLTAMHWHKHKVSAKHFNEYKKLNKRMPVAVALGGDPAYAYSATAPLPENVDEYMLAGFLRKKKVELVKCITQPDIEVPADADFIIEGYVDPNDDLLWEGPFGDHTGYYSLPDWYPKFHITAITHKKDPVYPATIVGIPPQEDAWLGKATERIFLAPIKMTLVPEIEDMEMPVEGVFHNLVNTRIQKDYAGQGQKVMNAMWGAGQMMFNKILVLTSQTREEKKVPLTDYKAAAREVFKNLNPATDVYFSQGPMDVLDHSCSKLGFGGKMCIDGTLKFEEETREGYLYELPDDGTTPVAAIREGFTEVHQVNDRLFNNGIPVLIISIRKNRKGHVKALHEAIVQLPGMERIKMILYVEHTVNANDLPLALWRFCNNLDPARDHLLSATSKEAYFCLGLDGTIKTKAFDDFQRDWPNIIVADDATIKSVDEKWNALGIGKFIPSPSLKYKDQMYGQEAVANVE</sequence>
<dbReference type="eggNOG" id="COG0043">
    <property type="taxonomic scope" value="Bacteria"/>
</dbReference>
<evidence type="ECO:0000259" key="3">
    <source>
        <dbReference type="Pfam" id="PF20695"/>
    </source>
</evidence>
<dbReference type="InterPro" id="IPR002830">
    <property type="entry name" value="UbiD"/>
</dbReference>
<accession>W0EXX5</accession>
<evidence type="ECO:0000313" key="6">
    <source>
        <dbReference type="Proteomes" id="UP000003586"/>
    </source>
</evidence>
<dbReference type="PANTHER" id="PTHR30108:SF17">
    <property type="entry name" value="FERULIC ACID DECARBOXYLASE 1"/>
    <property type="match status" value="1"/>
</dbReference>
<name>W0EXX5_9BACT</name>
<dbReference type="RefSeq" id="WP_008583736.1">
    <property type="nucleotide sequence ID" value="NZ_CP007035.1"/>
</dbReference>
<evidence type="ECO:0000259" key="4">
    <source>
        <dbReference type="Pfam" id="PF20696"/>
    </source>
</evidence>
<dbReference type="GO" id="GO:0006744">
    <property type="term" value="P:ubiquinone biosynthetic process"/>
    <property type="evidence" value="ECO:0007669"/>
    <property type="project" value="TreeGrafter"/>
</dbReference>
<dbReference type="Proteomes" id="UP000003586">
    <property type="component" value="Chromosome"/>
</dbReference>
<dbReference type="SUPFAM" id="SSF50475">
    <property type="entry name" value="FMN-binding split barrel"/>
    <property type="match status" value="1"/>
</dbReference>
<feature type="domain" description="3-octaprenyl-4-hydroxybenzoate carboxy-lyase-like C-terminal" evidence="4">
    <location>
        <begin position="328"/>
        <end position="455"/>
    </location>
</feature>